<evidence type="ECO:0000313" key="2">
    <source>
        <dbReference type="EMBL" id="CAA7012823.1"/>
    </source>
</evidence>
<dbReference type="PANTHER" id="PTHR46050:SF13">
    <property type="entry name" value="TPR REPEAT-CONTAINING THIOREDOXIN TTL2"/>
    <property type="match status" value="1"/>
</dbReference>
<keyword evidence="3" id="KW-1185">Reference proteome</keyword>
<dbReference type="InterPro" id="IPR019734">
    <property type="entry name" value="TPR_rpt"/>
</dbReference>
<dbReference type="Gene3D" id="1.25.40.10">
    <property type="entry name" value="Tetratricopeptide repeat domain"/>
    <property type="match status" value="1"/>
</dbReference>
<gene>
    <name evidence="2" type="ORF">MERR_LOCUS57</name>
</gene>
<dbReference type="OrthoDB" id="1099320at2759"/>
<name>A0A6D2HDE9_9BRAS</name>
<evidence type="ECO:0000313" key="3">
    <source>
        <dbReference type="Proteomes" id="UP000467841"/>
    </source>
</evidence>
<dbReference type="EMBL" id="CACVBM020000011">
    <property type="protein sequence ID" value="CAA7012823.1"/>
    <property type="molecule type" value="Genomic_DNA"/>
</dbReference>
<feature type="repeat" description="TPR" evidence="1">
    <location>
        <begin position="51"/>
        <end position="84"/>
    </location>
</feature>
<dbReference type="Proteomes" id="UP000467841">
    <property type="component" value="Unassembled WGS sequence"/>
</dbReference>
<evidence type="ECO:0000256" key="1">
    <source>
        <dbReference type="PROSITE-ProRule" id="PRU00339"/>
    </source>
</evidence>
<dbReference type="InterPro" id="IPR011990">
    <property type="entry name" value="TPR-like_helical_dom_sf"/>
</dbReference>
<dbReference type="GO" id="GO:0005737">
    <property type="term" value="C:cytoplasm"/>
    <property type="evidence" value="ECO:0007669"/>
    <property type="project" value="TreeGrafter"/>
</dbReference>
<dbReference type="PANTHER" id="PTHR46050">
    <property type="entry name" value="TPR REPEAT-CONTAINING THIOREDOXIN"/>
    <property type="match status" value="1"/>
</dbReference>
<organism evidence="2 3">
    <name type="scientific">Microthlaspi erraticum</name>
    <dbReference type="NCBI Taxonomy" id="1685480"/>
    <lineage>
        <taxon>Eukaryota</taxon>
        <taxon>Viridiplantae</taxon>
        <taxon>Streptophyta</taxon>
        <taxon>Embryophyta</taxon>
        <taxon>Tracheophyta</taxon>
        <taxon>Spermatophyta</taxon>
        <taxon>Magnoliopsida</taxon>
        <taxon>eudicotyledons</taxon>
        <taxon>Gunneridae</taxon>
        <taxon>Pentapetalae</taxon>
        <taxon>rosids</taxon>
        <taxon>malvids</taxon>
        <taxon>Brassicales</taxon>
        <taxon>Brassicaceae</taxon>
        <taxon>Coluteocarpeae</taxon>
        <taxon>Microthlaspi</taxon>
    </lineage>
</organism>
<keyword evidence="1" id="KW-0802">TPR repeat</keyword>
<accession>A0A6D2HDE9</accession>
<dbReference type="AlphaFoldDB" id="A0A6D2HDE9"/>
<reference evidence="2" key="1">
    <citation type="submission" date="2020-01" db="EMBL/GenBank/DDBJ databases">
        <authorList>
            <person name="Mishra B."/>
        </authorList>
    </citation>
    <scope>NUCLEOTIDE SEQUENCE [LARGE SCALE GENOMIC DNA]</scope>
</reference>
<dbReference type="PROSITE" id="PS50005">
    <property type="entry name" value="TPR"/>
    <property type="match status" value="1"/>
</dbReference>
<comment type="caution">
    <text evidence="2">The sequence shown here is derived from an EMBL/GenBank/DDBJ whole genome shotgun (WGS) entry which is preliminary data.</text>
</comment>
<sequence>MCKVEALLKLKRLNEAQTELAFVPKVEPYASPWPASFSQSQTRFFDMNPGAYTIFVKSQMDLALGRFDDAASAVTEALEVDPQNTEIKILKTNVELIQRAVSYSKLEKWDEAVRDYEMITEALPYDKAIAKTLSQAKLALKLHTSWVA</sequence>
<protein>
    <submittedName>
        <fullName evidence="2">Uncharacterized protein</fullName>
    </submittedName>
</protein>
<dbReference type="InterPro" id="IPR044534">
    <property type="entry name" value="TTL1-4"/>
</dbReference>
<dbReference type="SUPFAM" id="SSF48452">
    <property type="entry name" value="TPR-like"/>
    <property type="match status" value="1"/>
</dbReference>
<proteinExistence type="predicted"/>